<keyword evidence="3" id="KW-0732">Signal</keyword>
<dbReference type="InterPro" id="IPR013320">
    <property type="entry name" value="ConA-like_dom_sf"/>
</dbReference>
<evidence type="ECO:0000313" key="5">
    <source>
        <dbReference type="Proteomes" id="UP001177023"/>
    </source>
</evidence>
<dbReference type="SMART" id="SM00192">
    <property type="entry name" value="LDLa"/>
    <property type="match status" value="1"/>
</dbReference>
<feature type="disulfide bond" evidence="2">
    <location>
        <begin position="396"/>
        <end position="411"/>
    </location>
</feature>
<gene>
    <name evidence="4" type="ORF">MSPICULIGERA_LOCUS20047</name>
</gene>
<dbReference type="SUPFAM" id="SSF49899">
    <property type="entry name" value="Concanavalin A-like lectins/glucanases"/>
    <property type="match status" value="2"/>
</dbReference>
<dbReference type="InterPro" id="IPR036055">
    <property type="entry name" value="LDL_receptor-like_sf"/>
</dbReference>
<dbReference type="AlphaFoldDB" id="A0AA36G8F6"/>
<dbReference type="Proteomes" id="UP001177023">
    <property type="component" value="Unassembled WGS sequence"/>
</dbReference>
<protein>
    <submittedName>
        <fullName evidence="4">Uncharacterized protein</fullName>
    </submittedName>
</protein>
<keyword evidence="1 2" id="KW-1015">Disulfide bond</keyword>
<dbReference type="PROSITE" id="PS01209">
    <property type="entry name" value="LDLRA_1"/>
    <property type="match status" value="1"/>
</dbReference>
<dbReference type="CDD" id="cd00112">
    <property type="entry name" value="LDLa"/>
    <property type="match status" value="1"/>
</dbReference>
<dbReference type="Gene3D" id="4.10.400.10">
    <property type="entry name" value="Low-density Lipoprotein Receptor"/>
    <property type="match status" value="1"/>
</dbReference>
<organism evidence="4 5">
    <name type="scientific">Mesorhabditis spiculigera</name>
    <dbReference type="NCBI Taxonomy" id="96644"/>
    <lineage>
        <taxon>Eukaryota</taxon>
        <taxon>Metazoa</taxon>
        <taxon>Ecdysozoa</taxon>
        <taxon>Nematoda</taxon>
        <taxon>Chromadorea</taxon>
        <taxon>Rhabditida</taxon>
        <taxon>Rhabditina</taxon>
        <taxon>Rhabditomorpha</taxon>
        <taxon>Rhabditoidea</taxon>
        <taxon>Rhabditidae</taxon>
        <taxon>Mesorhabditinae</taxon>
        <taxon>Mesorhabditis</taxon>
    </lineage>
</organism>
<dbReference type="SUPFAM" id="SSF57424">
    <property type="entry name" value="LDL receptor-like module"/>
    <property type="match status" value="1"/>
</dbReference>
<comment type="caution">
    <text evidence="2">Lacks conserved residue(s) required for the propagation of feature annotation.</text>
</comment>
<dbReference type="Gene3D" id="2.60.120.200">
    <property type="match status" value="2"/>
</dbReference>
<evidence type="ECO:0000313" key="4">
    <source>
        <dbReference type="EMBL" id="CAJ0581898.1"/>
    </source>
</evidence>
<keyword evidence="5" id="KW-1185">Reference proteome</keyword>
<proteinExistence type="predicted"/>
<feature type="non-terminal residue" evidence="4">
    <location>
        <position position="615"/>
    </location>
</feature>
<sequence>MTIRGWPLLILLPFTLQYGTYLDEQYPELRHFFFDDIHFEGRNGSWFQYSKFVQYPKDDQISWEDLWLFEDTCGSTGKGLRDQEVYVYLPCNGNVTENGTDTTELLDENGLIWTECTEERGLHFFYAKLELAEPEFITPFSLPTYNLTIDLKRYPDTKPILKLKYWTESCNKTCGDVGRIAMKSVHCDAGYNFETNNLTCKYHPSNDTSCSWQFLDNTPNPQFEIASENDTLITGEYAAIARLPLNESTPAVIASPYYDQITANCKLKFDYHLRGTAGQSHIVVVAEPLFPNDDVPQRWVYGTYHLDNHYARLPPIRLGAFPKPARIRIECHNRNEVDDYRVPKDIYQPTLCGIIGITLFDCHEHPHFEETCNGNYTRYLCRGKEMRVCMDMAYICDGTKDCPQGDDEEGCEWTVPGSRCDFEDHPLCPGWLTKNARPTDVGQFPAIIKRANITQAADDWPPARIPMRDRTHGENGHFQWAYFGVQKELRISKIGYLQHFWSPFFPTNIYSGASGERCYLRFWYCLNGRMAIDETLQVFINNGNETESIHKRRYHDLQIASALPGYMCEWTRGAVHIGAQPTAYRIKMEFPTQGLYTMLMFDDLSLSPTCFNNVL</sequence>
<name>A0AA36G8F6_9BILA</name>
<feature type="signal peptide" evidence="3">
    <location>
        <begin position="1"/>
        <end position="22"/>
    </location>
</feature>
<dbReference type="InterPro" id="IPR023415">
    <property type="entry name" value="LDLR_class-A_CS"/>
</dbReference>
<reference evidence="4" key="1">
    <citation type="submission" date="2023-06" db="EMBL/GenBank/DDBJ databases">
        <authorList>
            <person name="Delattre M."/>
        </authorList>
    </citation>
    <scope>NUCLEOTIDE SEQUENCE</scope>
    <source>
        <strain evidence="4">AF72</strain>
    </source>
</reference>
<feature type="chain" id="PRO_5041253126" evidence="3">
    <location>
        <begin position="23"/>
        <end position="615"/>
    </location>
</feature>
<evidence type="ECO:0000256" key="1">
    <source>
        <dbReference type="ARBA" id="ARBA00023157"/>
    </source>
</evidence>
<evidence type="ECO:0000256" key="2">
    <source>
        <dbReference type="PROSITE-ProRule" id="PRU00124"/>
    </source>
</evidence>
<dbReference type="EMBL" id="CATQJA010002664">
    <property type="protein sequence ID" value="CAJ0581898.1"/>
    <property type="molecule type" value="Genomic_DNA"/>
</dbReference>
<accession>A0AA36G8F6</accession>
<comment type="caution">
    <text evidence="4">The sequence shown here is derived from an EMBL/GenBank/DDBJ whole genome shotgun (WGS) entry which is preliminary data.</text>
</comment>
<dbReference type="InterPro" id="IPR002172">
    <property type="entry name" value="LDrepeatLR_classA_rpt"/>
</dbReference>
<dbReference type="PROSITE" id="PS50068">
    <property type="entry name" value="LDLRA_2"/>
    <property type="match status" value="1"/>
</dbReference>
<evidence type="ECO:0000256" key="3">
    <source>
        <dbReference type="SAM" id="SignalP"/>
    </source>
</evidence>